<feature type="active site" evidence="10">
    <location>
        <position position="353"/>
    </location>
</feature>
<dbReference type="InterPro" id="IPR013783">
    <property type="entry name" value="Ig-like_fold"/>
</dbReference>
<dbReference type="GO" id="GO:0004222">
    <property type="term" value="F:metalloendopeptidase activity"/>
    <property type="evidence" value="ECO:0007669"/>
    <property type="project" value="InterPro"/>
</dbReference>
<keyword evidence="3" id="KW-0479">Metal-binding</keyword>
<dbReference type="InterPro" id="IPR003961">
    <property type="entry name" value="FN3_dom"/>
</dbReference>
<keyword evidence="5" id="KW-0378">Hydrolase</keyword>
<reference evidence="13 14" key="1">
    <citation type="submission" date="2020-07" db="EMBL/GenBank/DDBJ databases">
        <title>Sequencing the genomes of 1000 actinobacteria strains.</title>
        <authorList>
            <person name="Klenk H.-P."/>
        </authorList>
    </citation>
    <scope>NUCLEOTIDE SEQUENCE [LARGE SCALE GENOMIC DNA]</scope>
    <source>
        <strain evidence="13 14">DSM 19082</strain>
    </source>
</reference>
<keyword evidence="14" id="KW-1185">Reference proteome</keyword>
<dbReference type="SMART" id="SM00060">
    <property type="entry name" value="FN3"/>
    <property type="match status" value="2"/>
</dbReference>
<dbReference type="InterPro" id="IPR023612">
    <property type="entry name" value="Peptidase_M4"/>
</dbReference>
<dbReference type="InterPro" id="IPR050728">
    <property type="entry name" value="Zinc_Metalloprotease_M4"/>
</dbReference>
<dbReference type="Proteomes" id="UP000582231">
    <property type="component" value="Unassembled WGS sequence"/>
</dbReference>
<organism evidence="13 14">
    <name type="scientific">Nocardioides kongjuensis</name>
    <dbReference type="NCBI Taxonomy" id="349522"/>
    <lineage>
        <taxon>Bacteria</taxon>
        <taxon>Bacillati</taxon>
        <taxon>Actinomycetota</taxon>
        <taxon>Actinomycetes</taxon>
        <taxon>Propionibacteriales</taxon>
        <taxon>Nocardioidaceae</taxon>
        <taxon>Nocardioides</taxon>
    </lineage>
</organism>
<dbReference type="Gene3D" id="1.10.390.10">
    <property type="entry name" value="Neutral Protease Domain 2"/>
    <property type="match status" value="2"/>
</dbReference>
<feature type="active site" description="Proton donor" evidence="10">
    <location>
        <position position="605"/>
    </location>
</feature>
<evidence type="ECO:0000313" key="14">
    <source>
        <dbReference type="Proteomes" id="UP000582231"/>
    </source>
</evidence>
<dbReference type="InterPro" id="IPR036116">
    <property type="entry name" value="FN3_sf"/>
</dbReference>
<dbReference type="Gene3D" id="3.10.170.10">
    <property type="match status" value="1"/>
</dbReference>
<dbReference type="GO" id="GO:0046872">
    <property type="term" value="F:metal ion binding"/>
    <property type="evidence" value="ECO:0007669"/>
    <property type="project" value="UniProtKB-KW"/>
</dbReference>
<feature type="domain" description="Fibronectin type-III" evidence="12">
    <location>
        <begin position="1058"/>
        <end position="1147"/>
    </location>
</feature>
<evidence type="ECO:0000313" key="13">
    <source>
        <dbReference type="EMBL" id="NYD29433.1"/>
    </source>
</evidence>
<dbReference type="InterPro" id="IPR011096">
    <property type="entry name" value="FTP_domain"/>
</dbReference>
<dbReference type="Pfam" id="PF01447">
    <property type="entry name" value="Peptidase_M4"/>
    <property type="match status" value="1"/>
</dbReference>
<dbReference type="GO" id="GO:0016798">
    <property type="term" value="F:hydrolase activity, acting on glycosyl bonds"/>
    <property type="evidence" value="ECO:0007669"/>
    <property type="project" value="UniProtKB-KW"/>
</dbReference>
<dbReference type="InterPro" id="IPR027268">
    <property type="entry name" value="Peptidase_M4/M1_CTD_sf"/>
</dbReference>
<evidence type="ECO:0000259" key="12">
    <source>
        <dbReference type="PROSITE" id="PS50853"/>
    </source>
</evidence>
<keyword evidence="9" id="KW-0624">Polysaccharide degradation</keyword>
<dbReference type="AlphaFoldDB" id="A0A852R3R6"/>
<comment type="caution">
    <text evidence="13">The sequence shown here is derived from an EMBL/GenBank/DDBJ whole genome shotgun (WGS) entry which is preliminary data.</text>
</comment>
<evidence type="ECO:0000256" key="9">
    <source>
        <dbReference type="ARBA" id="ARBA00023326"/>
    </source>
</evidence>
<keyword evidence="8" id="KW-0326">Glycosidase</keyword>
<dbReference type="InterPro" id="IPR001570">
    <property type="entry name" value="Peptidase_M4_C_domain"/>
</dbReference>
<evidence type="ECO:0000256" key="10">
    <source>
        <dbReference type="PIRSR" id="PIRSR623612-1"/>
    </source>
</evidence>
<dbReference type="CDD" id="cd00063">
    <property type="entry name" value="FN3"/>
    <property type="match status" value="2"/>
</dbReference>
<dbReference type="PANTHER" id="PTHR33794:SF1">
    <property type="entry name" value="BACILLOLYSIN"/>
    <property type="match status" value="1"/>
</dbReference>
<keyword evidence="6" id="KW-0862">Zinc</keyword>
<dbReference type="Gene3D" id="2.60.40.10">
    <property type="entry name" value="Immunoglobulins"/>
    <property type="match status" value="2"/>
</dbReference>
<keyword evidence="9" id="KW-0119">Carbohydrate metabolism</keyword>
<dbReference type="SUPFAM" id="SSF52025">
    <property type="entry name" value="PA domain"/>
    <property type="match status" value="1"/>
</dbReference>
<dbReference type="Pfam" id="PF02868">
    <property type="entry name" value="Peptidase_M4_C"/>
    <property type="match status" value="1"/>
</dbReference>
<dbReference type="PROSITE" id="PS50853">
    <property type="entry name" value="FN3"/>
    <property type="match status" value="1"/>
</dbReference>
<keyword evidence="7 13" id="KW-0482">Metalloprotease</keyword>
<keyword evidence="2 13" id="KW-0645">Protease</keyword>
<dbReference type="SUPFAM" id="SSF49265">
    <property type="entry name" value="Fibronectin type III"/>
    <property type="match status" value="2"/>
</dbReference>
<dbReference type="InterPro" id="IPR013856">
    <property type="entry name" value="Peptidase_M4_domain"/>
</dbReference>
<evidence type="ECO:0000256" key="6">
    <source>
        <dbReference type="ARBA" id="ARBA00022833"/>
    </source>
</evidence>
<evidence type="ECO:0000256" key="4">
    <source>
        <dbReference type="ARBA" id="ARBA00022729"/>
    </source>
</evidence>
<comment type="similarity">
    <text evidence="1">Belongs to the peptidase M4 family.</text>
</comment>
<dbReference type="Pfam" id="PF07504">
    <property type="entry name" value="FTP"/>
    <property type="match status" value="1"/>
</dbReference>
<evidence type="ECO:0000256" key="7">
    <source>
        <dbReference type="ARBA" id="ARBA00023049"/>
    </source>
</evidence>
<dbReference type="GO" id="GO:0006508">
    <property type="term" value="P:proteolysis"/>
    <property type="evidence" value="ECO:0007669"/>
    <property type="project" value="UniProtKB-KW"/>
</dbReference>
<dbReference type="Gene3D" id="3.10.450.490">
    <property type="match status" value="1"/>
</dbReference>
<dbReference type="PRINTS" id="PR00730">
    <property type="entry name" value="THERMOLYSIN"/>
</dbReference>
<dbReference type="PANTHER" id="PTHR33794">
    <property type="entry name" value="BACILLOLYSIN"/>
    <property type="match status" value="1"/>
</dbReference>
<name>A0A852R3R6_9ACTN</name>
<keyword evidence="4 11" id="KW-0732">Signal</keyword>
<sequence>MRLNLPDALRKGVGLSLVGAALVAIPSTPTAAAPKDPSVVQQMRGEASGNVAVTTSPATDKLSFISATEDLYPSEQSGRTRSGAEAKATGYVDKYARAFGATAAQLQRSTTTKTPAGFTVDFAQSYQGVPVFGAKLRAHVDAQGDLTSVTGYVVPKIDVDVTPRLDKDAAVAKAIKLAADAPAGQGDAATRKPKAGDLSATKADLMVYRMGAIQGVEGRNLLAWVVEVTDGKQVRETSVLDAITGKPVNRYTMIAHNLDRELHETSINEPIVWKEGDDFPGALDDDQKSEVQGTGEAYWFFKNSFGRDAWDGAGSKMITVNNDPDIDCPNANWNGASTNYCSGVSSDDTVAHEWGHAYTEKTSGLLYQWQPGAMNEAYSDIWGETVDMLNDRFNSPDEATHRTDGKCSEGTRGAISVEVSAPVGTCTGAPAAFGPIIDNVTDDLVVGTDAVEEEDGDVVGTDTDGCSPFDNGAAISGKFVYVDRGLCAFADKIAHAEDAGATGIIFGNNRPGVSSVAGFSDLYGAMVSQADGSEIKAAAVPLTITLADDEVPGSRDTSFRWLSGEDDPAFGGAIRDMWNPTCYGDPGKVSDEEYACDTGDSGGVHTNSGVVNHTYALLVDGGTYNGQTIGGIGLDKAANIFWHTQTNYLTPTSGFAELADGLEQSCAVLTGNATLKKLTLGESATGGSADDKGVIAPITAGDCADVAKAALATQLRTEPTQCNFQPMFDPGTISCGAGTVTSTVWSEDFEAGLPADWTQDVEYADFGEDGSGAKHFDASVTADLPTVTDGGAAHQGDPNVLYFNDKGNAGSFGHCNLGEDDYSSRVGMATPELTVPDGTTPRLSFDHYVASEVEFDGGNVKVSVNGAAYELVPDAAWIHNAPGGHLQSVAAGNTNPMADEVAFTGADGGQPTGSWGSSVIDLSQVADAGDTVQFRFDFGMDGCNGNDGWYIDNIAVSVCSTPGATPTIVQNLEAAWQPNTRKVKATWDEPADGGSSSITGYKVTVDGGAPTTVPAGTTSLDGMDLVKGSHTVSVMATNATGDSAPLTVTVVVPDRPGPATNLTATWQAGTGKIQAGWHAPASDGGTPVTGYEVSVDGAAPTAVGAATTSFDSAPVGPGSHQVSVIAVNAAGKSDPVSTTVVVPAPPTPGTATVSPKASAKKGTVTISIATAGGVALAGPVTVTIKGKQYTGTVVNGVLTIKAKKQLRKLWKQGVRKVKATVSYPGDAKIAAFTATVTIKLKGKQ</sequence>
<proteinExistence type="inferred from homology"/>
<evidence type="ECO:0000256" key="1">
    <source>
        <dbReference type="ARBA" id="ARBA00009388"/>
    </source>
</evidence>
<accession>A0A852R3R6</accession>
<dbReference type="RefSeq" id="WP_179725807.1">
    <property type="nucleotide sequence ID" value="NZ_BAABEF010000001.1"/>
</dbReference>
<evidence type="ECO:0000256" key="8">
    <source>
        <dbReference type="ARBA" id="ARBA00023295"/>
    </source>
</evidence>
<feature type="chain" id="PRO_5033062566" evidence="11">
    <location>
        <begin position="33"/>
        <end position="1244"/>
    </location>
</feature>
<dbReference type="GO" id="GO:0000272">
    <property type="term" value="P:polysaccharide catabolic process"/>
    <property type="evidence" value="ECO:0007669"/>
    <property type="project" value="UniProtKB-KW"/>
</dbReference>
<dbReference type="InterPro" id="IPR046450">
    <property type="entry name" value="PA_dom_sf"/>
</dbReference>
<evidence type="ECO:0000256" key="11">
    <source>
        <dbReference type="SAM" id="SignalP"/>
    </source>
</evidence>
<dbReference type="EMBL" id="JACCBF010000001">
    <property type="protein sequence ID" value="NYD29433.1"/>
    <property type="molecule type" value="Genomic_DNA"/>
</dbReference>
<dbReference type="CDD" id="cd04818">
    <property type="entry name" value="PA_subtilisin_1"/>
    <property type="match status" value="1"/>
</dbReference>
<protein>
    <submittedName>
        <fullName evidence="13">Zn-dependent metalloprotease</fullName>
    </submittedName>
</protein>
<gene>
    <name evidence="13" type="ORF">BJ958_000979</name>
</gene>
<evidence type="ECO:0000256" key="5">
    <source>
        <dbReference type="ARBA" id="ARBA00022801"/>
    </source>
</evidence>
<evidence type="ECO:0000256" key="2">
    <source>
        <dbReference type="ARBA" id="ARBA00022670"/>
    </source>
</evidence>
<evidence type="ECO:0000256" key="3">
    <source>
        <dbReference type="ARBA" id="ARBA00022723"/>
    </source>
</evidence>
<feature type="signal peptide" evidence="11">
    <location>
        <begin position="1"/>
        <end position="32"/>
    </location>
</feature>
<dbReference type="Gene3D" id="2.60.120.200">
    <property type="match status" value="1"/>
</dbReference>
<dbReference type="SUPFAM" id="SSF55486">
    <property type="entry name" value="Metalloproteases ('zincins'), catalytic domain"/>
    <property type="match status" value="2"/>
</dbReference>